<evidence type="ECO:0000313" key="2">
    <source>
        <dbReference type="EMBL" id="TYC50817.1"/>
    </source>
</evidence>
<evidence type="ECO:0000313" key="3">
    <source>
        <dbReference type="Proteomes" id="UP000371977"/>
    </source>
</evidence>
<reference evidence="2 3" key="1">
    <citation type="submission" date="2019-01" db="EMBL/GenBank/DDBJ databases">
        <title>Weissella sp. nov., a novel lactic acid bacterium isolated from animal feces.</title>
        <authorList>
            <person name="Wang L.-T."/>
        </authorList>
    </citation>
    <scope>NUCLEOTIDE SEQUENCE [LARGE SCALE GENOMIC DNA]</scope>
    <source>
        <strain evidence="2 3">8H-2</strain>
    </source>
</reference>
<feature type="transmembrane region" description="Helical" evidence="1">
    <location>
        <begin position="7"/>
        <end position="27"/>
    </location>
</feature>
<feature type="transmembrane region" description="Helical" evidence="1">
    <location>
        <begin position="33"/>
        <end position="55"/>
    </location>
</feature>
<dbReference type="RefSeq" id="WP_148621726.1">
    <property type="nucleotide sequence ID" value="NZ_SDGZ01000004.1"/>
</dbReference>
<keyword evidence="3" id="KW-1185">Reference proteome</keyword>
<organism evidence="2 3">
    <name type="scientific">Weissella muntiaci</name>
    <dbReference type="NCBI Taxonomy" id="2508881"/>
    <lineage>
        <taxon>Bacteria</taxon>
        <taxon>Bacillati</taxon>
        <taxon>Bacillota</taxon>
        <taxon>Bacilli</taxon>
        <taxon>Lactobacillales</taxon>
        <taxon>Lactobacillaceae</taxon>
        <taxon>Weissella</taxon>
    </lineage>
</organism>
<protein>
    <submittedName>
        <fullName evidence="2">Uncharacterized protein</fullName>
    </submittedName>
</protein>
<dbReference type="EMBL" id="SDGZ01000004">
    <property type="protein sequence ID" value="TYC50817.1"/>
    <property type="molecule type" value="Genomic_DNA"/>
</dbReference>
<evidence type="ECO:0000256" key="1">
    <source>
        <dbReference type="SAM" id="Phobius"/>
    </source>
</evidence>
<sequence length="72" mass="8390">MSIWAQYGWSCVTVGNLFGIFTIIFAAEYPDLSYALSTLSMMFFFIFLGCFFFLIKIFKLNSEIAQFKEVDR</sequence>
<gene>
    <name evidence="2" type="ORF">ESZ50_00955</name>
</gene>
<proteinExistence type="predicted"/>
<keyword evidence="1" id="KW-1133">Transmembrane helix</keyword>
<keyword evidence="1" id="KW-0812">Transmembrane</keyword>
<dbReference type="Proteomes" id="UP000371977">
    <property type="component" value="Unassembled WGS sequence"/>
</dbReference>
<name>A0A6C2CA34_9LACO</name>
<accession>A0A6C2CA34</accession>
<keyword evidence="1" id="KW-0472">Membrane</keyword>
<dbReference type="AlphaFoldDB" id="A0A6C2CA34"/>
<comment type="caution">
    <text evidence="2">The sequence shown here is derived from an EMBL/GenBank/DDBJ whole genome shotgun (WGS) entry which is preliminary data.</text>
</comment>